<feature type="compositionally biased region" description="Polar residues" evidence="1">
    <location>
        <begin position="268"/>
        <end position="277"/>
    </location>
</feature>
<evidence type="ECO:0000259" key="2">
    <source>
        <dbReference type="Pfam" id="PF12552"/>
    </source>
</evidence>
<accession>A0ABD3RPE6</accession>
<dbReference type="PANTHER" id="PTHR47212">
    <property type="entry name" value="ADHESIN-LIKE PROTEIN, PUTATIVE (DUF3741)-RELATED"/>
    <property type="match status" value="1"/>
</dbReference>
<dbReference type="Pfam" id="PF14309">
    <property type="entry name" value="DUF4378"/>
    <property type="match status" value="1"/>
</dbReference>
<feature type="domain" description="DUF4378" evidence="3">
    <location>
        <begin position="715"/>
        <end position="863"/>
    </location>
</feature>
<evidence type="ECO:0008006" key="6">
    <source>
        <dbReference type="Google" id="ProtNLM"/>
    </source>
</evidence>
<dbReference type="Proteomes" id="UP001634393">
    <property type="component" value="Unassembled WGS sequence"/>
</dbReference>
<dbReference type="AlphaFoldDB" id="A0ABD3RPE6"/>
<dbReference type="InterPro" id="IPR025486">
    <property type="entry name" value="DUF4378"/>
</dbReference>
<organism evidence="4 5">
    <name type="scientific">Penstemon smallii</name>
    <dbReference type="NCBI Taxonomy" id="265156"/>
    <lineage>
        <taxon>Eukaryota</taxon>
        <taxon>Viridiplantae</taxon>
        <taxon>Streptophyta</taxon>
        <taxon>Embryophyta</taxon>
        <taxon>Tracheophyta</taxon>
        <taxon>Spermatophyta</taxon>
        <taxon>Magnoliopsida</taxon>
        <taxon>eudicotyledons</taxon>
        <taxon>Gunneridae</taxon>
        <taxon>Pentapetalae</taxon>
        <taxon>asterids</taxon>
        <taxon>lamiids</taxon>
        <taxon>Lamiales</taxon>
        <taxon>Plantaginaceae</taxon>
        <taxon>Cheloneae</taxon>
        <taxon>Penstemon</taxon>
    </lineage>
</organism>
<feature type="region of interest" description="Disordered" evidence="1">
    <location>
        <begin position="316"/>
        <end position="338"/>
    </location>
</feature>
<name>A0ABD3RPE6_9LAMI</name>
<proteinExistence type="predicted"/>
<reference evidence="4 5" key="1">
    <citation type="submission" date="2024-12" db="EMBL/GenBank/DDBJ databases">
        <title>The unique morphological basis and parallel evolutionary history of personate flowers in Penstemon.</title>
        <authorList>
            <person name="Depatie T.H."/>
            <person name="Wessinger C.A."/>
        </authorList>
    </citation>
    <scope>NUCLEOTIDE SEQUENCE [LARGE SCALE GENOMIC DNA]</scope>
    <source>
        <strain evidence="4">WTNN_2</strain>
        <tissue evidence="4">Leaf</tissue>
    </source>
</reference>
<dbReference type="PANTHER" id="PTHR47212:SF4">
    <property type="entry name" value="ADHESIN-LIKE PROTEIN, PUTATIVE (DUF3741)-RELATED"/>
    <property type="match status" value="1"/>
</dbReference>
<evidence type="ECO:0000313" key="4">
    <source>
        <dbReference type="EMBL" id="KAL3814832.1"/>
    </source>
</evidence>
<feature type="domain" description="DUF3741" evidence="2">
    <location>
        <begin position="208"/>
        <end position="247"/>
    </location>
</feature>
<evidence type="ECO:0000256" key="1">
    <source>
        <dbReference type="SAM" id="MobiDB-lite"/>
    </source>
</evidence>
<dbReference type="InterPro" id="IPR022212">
    <property type="entry name" value="DUF3741"/>
</dbReference>
<feature type="region of interest" description="Disordered" evidence="1">
    <location>
        <begin position="263"/>
        <end position="288"/>
    </location>
</feature>
<gene>
    <name evidence="4" type="ORF">ACJIZ3_016100</name>
</gene>
<dbReference type="Pfam" id="PF12552">
    <property type="entry name" value="DUF3741"/>
    <property type="match status" value="1"/>
</dbReference>
<keyword evidence="5" id="KW-1185">Reference proteome</keyword>
<feature type="compositionally biased region" description="Polar residues" evidence="1">
    <location>
        <begin position="102"/>
        <end position="124"/>
    </location>
</feature>
<comment type="caution">
    <text evidence="4">The sequence shown here is derived from an EMBL/GenBank/DDBJ whole genome shotgun (WGS) entry which is preliminary data.</text>
</comment>
<feature type="region of interest" description="Disordered" evidence="1">
    <location>
        <begin position="95"/>
        <end position="133"/>
    </location>
</feature>
<dbReference type="EMBL" id="JBJXBP010000008">
    <property type="protein sequence ID" value="KAL3814832.1"/>
    <property type="molecule type" value="Genomic_DNA"/>
</dbReference>
<evidence type="ECO:0000313" key="5">
    <source>
        <dbReference type="Proteomes" id="UP001634393"/>
    </source>
</evidence>
<evidence type="ECO:0000259" key="3">
    <source>
        <dbReference type="Pfam" id="PF14309"/>
    </source>
</evidence>
<protein>
    <recommendedName>
        <fullName evidence="6">DUF4378 domain-containing protein</fullName>
    </recommendedName>
</protein>
<sequence>MGKRSKKRHPSRHERDQAGCIKGLISIFDFRHGRSSKKLLFDRKLVNKQVVGDGDSSAQIILSDLTQSFENMADDEESKMPLVDNSKTSVKELMEEEMFSEQGPTNQLNDSEMDTGQSGSNQDYNMKNNNKRNNRTCYKYSDLDVSELDEVLEQKPSDNLDLQTVIEELSQINQRSTNGFHSDLDVPSGQTFTVEEKLVAAVKLFVEQKLSNSEHFEEESFSKEFMEALQTLSTNKSLLKLLGDPNSVLVKLIKDLEDARLKKDQAPGSLSGSNLSEENPVMNSDKLPSRKHHNFFRRRSKSLESFLMGEDKSGQSSSKIVILKPGPVGPQTPETDMDYKMHNERNTSQFSFTEMKRKLRHAMGKERNGISPNGLVLKVNVSPKHQNRNNCEKGATGEYFGWSSPNRNHFYTERFTKVSRSKDKGSEMVDGVSNIYIEARKHLSEIVNNGENAESMTGQLAKSLGRILSLPEYNSSLCCSPRKDGDENFITSQMRLSPCGIVKNNVSGQNLGSQQCISCSNSNDEVQSPKGNVVTSLTSDQECSLVVLSLTEDSIISEVHRSSSISVEIEETEESKLQAEENIINLSSEDRRDSITEDTQNGEVDNAEIVSHCFKELDLFGEDQILSSRTVSPSCSPVSKEVEDSESAIDKLERPSPISVLEQLFTDDDISPARTTSQPVEREIQPRHIHFEEESSSGDQKNCIRISPKDEESAFEYVEAVLLGSGLNWDEFLLRWVSFNKILDSSLFEEVELFSSRSFNDQKLLFDSTNEALKEICESYFGGFTGISRVKRNIQPVPKEMDLIYEVWKRVEWHFFQHPHSHSLDQLVKRDMEISKKWMNLKSDIELIGFEMGETIFDELVEDTVMSIADDNCIDRIT</sequence>